<feature type="region of interest" description="Disordered" evidence="1">
    <location>
        <begin position="861"/>
        <end position="884"/>
    </location>
</feature>
<dbReference type="OMA" id="MAFQQYL"/>
<dbReference type="Pfam" id="PF25462">
    <property type="entry name" value="Beta-barrel_INTS6"/>
    <property type="match status" value="1"/>
</dbReference>
<name>A0A7M7KDW1_VARDE</name>
<dbReference type="PROSITE" id="PS50234">
    <property type="entry name" value="VWFA"/>
    <property type="match status" value="1"/>
</dbReference>
<feature type="domain" description="VWFA" evidence="2">
    <location>
        <begin position="3"/>
        <end position="230"/>
    </location>
</feature>
<dbReference type="EnsemblMetazoa" id="XM_022803878">
    <property type="protein sequence ID" value="XP_022659613"/>
    <property type="gene ID" value="LOC111249679"/>
</dbReference>
<dbReference type="Proteomes" id="UP000594260">
    <property type="component" value="Unplaced"/>
</dbReference>
<dbReference type="EnsemblMetazoa" id="XM_022803879">
    <property type="protein sequence ID" value="XP_022659614"/>
    <property type="gene ID" value="LOC111249679"/>
</dbReference>
<dbReference type="KEGG" id="vde:111249679"/>
<accession>A0A7M7KDW1</accession>
<dbReference type="PANTHER" id="PTHR12957">
    <property type="entry name" value="DEAD/H BOX POLYPEPTIDE 26/DICE1-RELATED"/>
    <property type="match status" value="1"/>
</dbReference>
<evidence type="ECO:0000313" key="4">
    <source>
        <dbReference type="Proteomes" id="UP000594260"/>
    </source>
</evidence>
<feature type="compositionally biased region" description="Low complexity" evidence="1">
    <location>
        <begin position="732"/>
        <end position="743"/>
    </location>
</feature>
<dbReference type="PANTHER" id="PTHR12957:SF2">
    <property type="entry name" value="INTEGRATOR COMPLEX SUBUNIT 6"/>
    <property type="match status" value="1"/>
</dbReference>
<dbReference type="FunFam" id="3.40.50.410:FF:000010">
    <property type="entry name" value="Integrator complex subunit 6 like"/>
    <property type="match status" value="1"/>
</dbReference>
<dbReference type="FunCoup" id="A0A7M7KDW1">
    <property type="interactions" value="1491"/>
</dbReference>
<dbReference type="Pfam" id="PF15300">
    <property type="entry name" value="INT_SG_DDX_CT_C"/>
    <property type="match status" value="1"/>
</dbReference>
<dbReference type="CDD" id="cd00198">
    <property type="entry name" value="vWFA"/>
    <property type="match status" value="1"/>
</dbReference>
<dbReference type="RefSeq" id="XP_022659613.1">
    <property type="nucleotide sequence ID" value="XM_022803878.1"/>
</dbReference>
<evidence type="ECO:0000256" key="1">
    <source>
        <dbReference type="SAM" id="MobiDB-lite"/>
    </source>
</evidence>
<dbReference type="Gene3D" id="3.40.50.410">
    <property type="entry name" value="von Willebrand factor, type A domain"/>
    <property type="match status" value="1"/>
</dbReference>
<dbReference type="SUPFAM" id="SSF53300">
    <property type="entry name" value="vWA-like"/>
    <property type="match status" value="1"/>
</dbReference>
<dbReference type="InterPro" id="IPR051113">
    <property type="entry name" value="Integrator_subunit6"/>
</dbReference>
<dbReference type="InterPro" id="IPR002035">
    <property type="entry name" value="VWF_A"/>
</dbReference>
<dbReference type="InterPro" id="IPR036465">
    <property type="entry name" value="vWFA_dom_sf"/>
</dbReference>
<dbReference type="GeneID" id="111249679"/>
<dbReference type="InterPro" id="IPR057413">
    <property type="entry name" value="Beta-barrel_INTS6"/>
</dbReference>
<protein>
    <recommendedName>
        <fullName evidence="2">VWFA domain-containing protein</fullName>
    </recommendedName>
</protein>
<dbReference type="InParanoid" id="A0A7M7KDW1"/>
<sequence length="1056" mass="114934">MTIIVFLVDTSASMTQRTYMGARLSVLDIAKDAVERFLKMRQKDQASRQDRYMLLTFEESPANIKAGWKENHMTFLSELKNLQATGLTSTGGALKNAFDLLNMNRMQTGIDTYGQGRCPFYLEPSMIVVLTDGNKITSQSGVLDQLNLPMHSLVPGSELTKEPFRWDQRIFSLVLRMAGTLPPVGGPDGVPPPDVGNPLNDMCEVTGGRSYAINSQRQLLMAIENLVQSVQPGVVINFEKFGPDPPPPVGQANDNDENVLRNGVTNRPSPTPFGSQSNSSQSSTGSTSSQSPPSQLPAEIKGWQSCRKLIYVQRSVVKGYSVGHWPLPESFWPDHNSPALPPRTAHPLVRFMCTDAEPMVIESLPFDKYELEPSPLTQFILARKQPTVAWQVFVANSHKNSDLGHPFGYLKASTTLTCVNLFVMPYNYPVLLPLLDDLFKQHRLKPPPEWRDKFQEYLHNMPVYYAGPLKRALQRMGAPNLVPEHLEGQCLNSAVVTQLKKLKNQAKAEFEKLCSLVGSGKRPLAESMRVTPGVQRPSGEVPKLTELKLTYSPALKDRFLSIRSELNDFSGFQIAVQKSSSVRKSAPQGDMFRNPFDIPRSQLLNQIWRMRANLLHLGTIRLQDDEALHSLPIGQMGNYQEHLKRQTPPLREIESTPVRQHMFGNPFKIDKRMMVDEADAPDPQVGLANSTSGSGPGAGPSRKRPADPLTNQGRPKRIKGPLPKDITLRPRSPSVGSCGSLSPLPSPPANPLPPSLLAGSTFISGSTPAVAVIVRLQVPSSNAMGLQQSAPAGLISIPGTNGDVKPPPSNNNNIVKPESIAVETNGCSLSTAVAPASVASSPSAAPVPVVVSQHPLMQLVHTTHPQPPSLGGGGPHGPLTSGGAPMLTGVTGGGPNAIVMSGELNLAQAGPPPNGNVVLPPQQPFARSKNKGNNKLLNGFSDDRRDIVMLSREECDRITKKAIKCIRRPGKDFSELFALLADVRGQPSFPAIVERLVIEANRFKRKNLADQLARQLSPIGSFCIPQNASHPSNNNNNNNNGSSLWRMAAAQGVVKR</sequence>
<dbReference type="OrthoDB" id="9449012at2759"/>
<dbReference type="RefSeq" id="XP_022659614.1">
    <property type="nucleotide sequence ID" value="XM_022803879.1"/>
</dbReference>
<dbReference type="Pfam" id="PF13519">
    <property type="entry name" value="VWA_2"/>
    <property type="match status" value="1"/>
</dbReference>
<feature type="region of interest" description="Disordered" evidence="1">
    <location>
        <begin position="238"/>
        <end position="298"/>
    </location>
</feature>
<dbReference type="GO" id="GO:0032039">
    <property type="term" value="C:integrator complex"/>
    <property type="evidence" value="ECO:0007669"/>
    <property type="project" value="TreeGrafter"/>
</dbReference>
<evidence type="ECO:0000313" key="3">
    <source>
        <dbReference type="EnsemblMetazoa" id="XP_022659614"/>
    </source>
</evidence>
<proteinExistence type="predicted"/>
<dbReference type="AlphaFoldDB" id="A0A7M7KDW1"/>
<dbReference type="CTD" id="26512"/>
<feature type="region of interest" description="Disordered" evidence="1">
    <location>
        <begin position="680"/>
        <end position="747"/>
    </location>
</feature>
<dbReference type="InterPro" id="IPR029307">
    <property type="entry name" value="INT_SG_DDX_CT_C"/>
</dbReference>
<organism evidence="3 4">
    <name type="scientific">Varroa destructor</name>
    <name type="common">Honeybee mite</name>
    <dbReference type="NCBI Taxonomy" id="109461"/>
    <lineage>
        <taxon>Eukaryota</taxon>
        <taxon>Metazoa</taxon>
        <taxon>Ecdysozoa</taxon>
        <taxon>Arthropoda</taxon>
        <taxon>Chelicerata</taxon>
        <taxon>Arachnida</taxon>
        <taxon>Acari</taxon>
        <taxon>Parasitiformes</taxon>
        <taxon>Mesostigmata</taxon>
        <taxon>Gamasina</taxon>
        <taxon>Dermanyssoidea</taxon>
        <taxon>Varroidae</taxon>
        <taxon>Varroa</taxon>
    </lineage>
</organism>
<feature type="compositionally biased region" description="Low complexity" evidence="1">
    <location>
        <begin position="274"/>
        <end position="293"/>
    </location>
</feature>
<dbReference type="GO" id="GO:0034472">
    <property type="term" value="P:snRNA 3'-end processing"/>
    <property type="evidence" value="ECO:0007669"/>
    <property type="project" value="TreeGrafter"/>
</dbReference>
<evidence type="ECO:0000259" key="2">
    <source>
        <dbReference type="PROSITE" id="PS50234"/>
    </source>
</evidence>
<reference evidence="3" key="1">
    <citation type="submission" date="2021-01" db="UniProtKB">
        <authorList>
            <consortium name="EnsemblMetazoa"/>
        </authorList>
    </citation>
    <scope>IDENTIFICATION</scope>
</reference>
<keyword evidence="4" id="KW-1185">Reference proteome</keyword>